<evidence type="ECO:0000313" key="3">
    <source>
        <dbReference type="Proteomes" id="UP000652761"/>
    </source>
</evidence>
<accession>A0A843U8I8</accession>
<feature type="region of interest" description="Disordered" evidence="1">
    <location>
        <begin position="186"/>
        <end position="211"/>
    </location>
</feature>
<gene>
    <name evidence="2" type="ORF">Taro_010533</name>
</gene>
<dbReference type="EMBL" id="NMUH01000383">
    <property type="protein sequence ID" value="MQL78114.1"/>
    <property type="molecule type" value="Genomic_DNA"/>
</dbReference>
<reference evidence="2" key="1">
    <citation type="submission" date="2017-07" db="EMBL/GenBank/DDBJ databases">
        <title>Taro Niue Genome Assembly and Annotation.</title>
        <authorList>
            <person name="Atibalentja N."/>
            <person name="Keating K."/>
            <person name="Fields C.J."/>
        </authorList>
    </citation>
    <scope>NUCLEOTIDE SEQUENCE</scope>
    <source>
        <strain evidence="2">Niue_2</strain>
        <tissue evidence="2">Leaf</tissue>
    </source>
</reference>
<sequence>MTWHLPIGCALSCRDLIPAPPSDLTPCIALESRAHPFPSPSHRRWAKAWCSSDNGASQDLPCRRSKASRMVAEGGRRNQAHVRARVLSEAKSQPGSRIWRRQTQVFHGVLPPTSKVLLLPTTCYGGRFARARGGCGHPIELLLGAPPETTFAPQRNFAIINRAPHRVVGPTVGTGGMFHRVRSTGGASHRARGLGGRCPTGHPTGGEIPVG</sequence>
<evidence type="ECO:0000256" key="1">
    <source>
        <dbReference type="SAM" id="MobiDB-lite"/>
    </source>
</evidence>
<keyword evidence="3" id="KW-1185">Reference proteome</keyword>
<proteinExistence type="predicted"/>
<protein>
    <submittedName>
        <fullName evidence="2">Uncharacterized protein</fullName>
    </submittedName>
</protein>
<comment type="caution">
    <text evidence="2">The sequence shown here is derived from an EMBL/GenBank/DDBJ whole genome shotgun (WGS) entry which is preliminary data.</text>
</comment>
<organism evidence="2 3">
    <name type="scientific">Colocasia esculenta</name>
    <name type="common">Wild taro</name>
    <name type="synonym">Arum esculentum</name>
    <dbReference type="NCBI Taxonomy" id="4460"/>
    <lineage>
        <taxon>Eukaryota</taxon>
        <taxon>Viridiplantae</taxon>
        <taxon>Streptophyta</taxon>
        <taxon>Embryophyta</taxon>
        <taxon>Tracheophyta</taxon>
        <taxon>Spermatophyta</taxon>
        <taxon>Magnoliopsida</taxon>
        <taxon>Liliopsida</taxon>
        <taxon>Araceae</taxon>
        <taxon>Aroideae</taxon>
        <taxon>Colocasieae</taxon>
        <taxon>Colocasia</taxon>
    </lineage>
</organism>
<dbReference type="Proteomes" id="UP000652761">
    <property type="component" value="Unassembled WGS sequence"/>
</dbReference>
<dbReference type="AlphaFoldDB" id="A0A843U8I8"/>
<evidence type="ECO:0000313" key="2">
    <source>
        <dbReference type="EMBL" id="MQL78114.1"/>
    </source>
</evidence>
<name>A0A843U8I8_COLES</name>